<dbReference type="GO" id="GO:0003824">
    <property type="term" value="F:catalytic activity"/>
    <property type="evidence" value="ECO:0007669"/>
    <property type="project" value="UniProtKB-ARBA"/>
</dbReference>
<organism evidence="1 2">
    <name type="scientific">Telmatospirillum siberiense</name>
    <dbReference type="NCBI Taxonomy" id="382514"/>
    <lineage>
        <taxon>Bacteria</taxon>
        <taxon>Pseudomonadati</taxon>
        <taxon>Pseudomonadota</taxon>
        <taxon>Alphaproteobacteria</taxon>
        <taxon>Rhodospirillales</taxon>
        <taxon>Rhodospirillaceae</taxon>
        <taxon>Telmatospirillum</taxon>
    </lineage>
</organism>
<accession>A0A2N3PM90</accession>
<dbReference type="AlphaFoldDB" id="A0A2N3PM90"/>
<dbReference type="SUPFAM" id="SSF69349">
    <property type="entry name" value="Phage fibre proteins"/>
    <property type="match status" value="1"/>
</dbReference>
<reference evidence="2" key="1">
    <citation type="submission" date="2017-12" db="EMBL/GenBank/DDBJ databases">
        <title>Draft genome sequence of Telmatospirillum siberiense 26-4b1T, an acidotolerant peatland alphaproteobacterium potentially involved in sulfur cycling.</title>
        <authorList>
            <person name="Hausmann B."/>
            <person name="Pjevac P."/>
            <person name="Schreck K."/>
            <person name="Herbold C.W."/>
            <person name="Daims H."/>
            <person name="Wagner M."/>
            <person name="Pester M."/>
            <person name="Loy A."/>
        </authorList>
    </citation>
    <scope>NUCLEOTIDE SEQUENCE [LARGE SCALE GENOMIC DNA]</scope>
    <source>
        <strain evidence="2">26-4b1</strain>
    </source>
</reference>
<evidence type="ECO:0000313" key="1">
    <source>
        <dbReference type="EMBL" id="PKU21517.1"/>
    </source>
</evidence>
<evidence type="ECO:0000313" key="2">
    <source>
        <dbReference type="Proteomes" id="UP000233293"/>
    </source>
</evidence>
<name>A0A2N3PM90_9PROT</name>
<dbReference type="InterPro" id="IPR025157">
    <property type="entry name" value="Hemagglutinin_rpt"/>
</dbReference>
<proteinExistence type="predicted"/>
<dbReference type="EMBL" id="PIUM01000054">
    <property type="protein sequence ID" value="PKU21517.1"/>
    <property type="molecule type" value="Genomic_DNA"/>
</dbReference>
<dbReference type="Proteomes" id="UP000233293">
    <property type="component" value="Unassembled WGS sequence"/>
</dbReference>
<sequence>MVSAKDTITDVSGLLKAGGDVSLTAGKDVSIATRTVTLSGAAGDDRTVRVGQGAVTAGGNLTVSAGNDVTVTGADLSAKGGASVTAGGAVTLTSGTDLTLQAAQVTAGGDLSLSAGGTLSLLSATDSSYLSQTSSKSSAAWQSTSDKGHSTYWLMAALL</sequence>
<gene>
    <name evidence="1" type="ORF">CWS72_26300</name>
</gene>
<dbReference type="Pfam" id="PF13332">
    <property type="entry name" value="Fil_haemagg_2"/>
    <property type="match status" value="2"/>
</dbReference>
<comment type="caution">
    <text evidence="1">The sequence shown here is derived from an EMBL/GenBank/DDBJ whole genome shotgun (WGS) entry which is preliminary data.</text>
</comment>
<keyword evidence="2" id="KW-1185">Reference proteome</keyword>
<protein>
    <submittedName>
        <fullName evidence="1">Uncharacterized protein</fullName>
    </submittedName>
</protein>